<dbReference type="EMBL" id="QKYT01000121">
    <property type="protein sequence ID" value="RIA92667.1"/>
    <property type="molecule type" value="Genomic_DNA"/>
</dbReference>
<keyword evidence="2" id="KW-1185">Reference proteome</keyword>
<reference evidence="1 2" key="1">
    <citation type="submission" date="2018-06" db="EMBL/GenBank/DDBJ databases">
        <title>Comparative genomics reveals the genomic features of Rhizophagus irregularis, R. cerebriforme, R. diaphanum and Gigaspora rosea, and their symbiotic lifestyle signature.</title>
        <authorList>
            <person name="Morin E."/>
            <person name="San Clemente H."/>
            <person name="Chen E.C.H."/>
            <person name="De La Providencia I."/>
            <person name="Hainaut M."/>
            <person name="Kuo A."/>
            <person name="Kohler A."/>
            <person name="Murat C."/>
            <person name="Tang N."/>
            <person name="Roy S."/>
            <person name="Loubradou J."/>
            <person name="Henrissat B."/>
            <person name="Grigoriev I.V."/>
            <person name="Corradi N."/>
            <person name="Roux C."/>
            <person name="Martin F.M."/>
        </authorList>
    </citation>
    <scope>NUCLEOTIDE SEQUENCE [LARGE SCALE GENOMIC DNA]</scope>
    <source>
        <strain evidence="1 2">DAOM 227022</strain>
    </source>
</reference>
<sequence>MSLHHELVSKGYKFSLPQISTMASNLWKNESDEVKQAYNDLVNNAKIFMSFLNDKSNTFNYENNNDLNGAVPHNSITTGENPPNGTNVTTTVVEPYSSSEFISSRNRFPFNNSYSSLNNNLVVPESSSINERFRVIEERQKLFAEKLGVQF</sequence>
<accession>A0A397T8P9</accession>
<proteinExistence type="predicted"/>
<dbReference type="SUPFAM" id="SSF47095">
    <property type="entry name" value="HMG-box"/>
    <property type="match status" value="1"/>
</dbReference>
<dbReference type="AlphaFoldDB" id="A0A397T8P9"/>
<name>A0A397T8P9_9GLOM</name>
<evidence type="ECO:0000313" key="2">
    <source>
        <dbReference type="Proteomes" id="UP000265703"/>
    </source>
</evidence>
<organism evidence="1 2">
    <name type="scientific">Glomus cerebriforme</name>
    <dbReference type="NCBI Taxonomy" id="658196"/>
    <lineage>
        <taxon>Eukaryota</taxon>
        <taxon>Fungi</taxon>
        <taxon>Fungi incertae sedis</taxon>
        <taxon>Mucoromycota</taxon>
        <taxon>Glomeromycotina</taxon>
        <taxon>Glomeromycetes</taxon>
        <taxon>Glomerales</taxon>
        <taxon>Glomeraceae</taxon>
        <taxon>Glomus</taxon>
    </lineage>
</organism>
<comment type="caution">
    <text evidence="1">The sequence shown here is derived from an EMBL/GenBank/DDBJ whole genome shotgun (WGS) entry which is preliminary data.</text>
</comment>
<dbReference type="OrthoDB" id="6247875at2759"/>
<evidence type="ECO:0000313" key="1">
    <source>
        <dbReference type="EMBL" id="RIA92667.1"/>
    </source>
</evidence>
<gene>
    <name evidence="1" type="ORF">C1645_764439</name>
</gene>
<protein>
    <submittedName>
        <fullName evidence="1">Uncharacterized protein</fullName>
    </submittedName>
</protein>
<dbReference type="InterPro" id="IPR036910">
    <property type="entry name" value="HMG_box_dom_sf"/>
</dbReference>
<dbReference type="Proteomes" id="UP000265703">
    <property type="component" value="Unassembled WGS sequence"/>
</dbReference>